<dbReference type="Pfam" id="PF12796">
    <property type="entry name" value="Ank_2"/>
    <property type="match status" value="2"/>
</dbReference>
<dbReference type="SMART" id="SM00248">
    <property type="entry name" value="ANK"/>
    <property type="match status" value="6"/>
</dbReference>
<feature type="domain" description="NACHT" evidence="4">
    <location>
        <begin position="95"/>
        <end position="245"/>
    </location>
</feature>
<evidence type="ECO:0000256" key="1">
    <source>
        <dbReference type="ARBA" id="ARBA00022737"/>
    </source>
</evidence>
<feature type="region of interest" description="Disordered" evidence="3">
    <location>
        <begin position="1"/>
        <end position="27"/>
    </location>
</feature>
<feature type="repeat" description="ANK" evidence="2">
    <location>
        <begin position="635"/>
        <end position="667"/>
    </location>
</feature>
<gene>
    <name evidence="5" type="ORF">EDB81DRAFT_846624</name>
</gene>
<dbReference type="InterPro" id="IPR027417">
    <property type="entry name" value="P-loop_NTPase"/>
</dbReference>
<dbReference type="SUPFAM" id="SSF48403">
    <property type="entry name" value="Ankyrin repeat"/>
    <property type="match status" value="1"/>
</dbReference>
<reference evidence="5" key="1">
    <citation type="journal article" date="2021" name="Nat. Commun.">
        <title>Genetic determinants of endophytism in the Arabidopsis root mycobiome.</title>
        <authorList>
            <person name="Mesny F."/>
            <person name="Miyauchi S."/>
            <person name="Thiergart T."/>
            <person name="Pickel B."/>
            <person name="Atanasova L."/>
            <person name="Karlsson M."/>
            <person name="Huettel B."/>
            <person name="Barry K.W."/>
            <person name="Haridas S."/>
            <person name="Chen C."/>
            <person name="Bauer D."/>
            <person name="Andreopoulos W."/>
            <person name="Pangilinan J."/>
            <person name="LaButti K."/>
            <person name="Riley R."/>
            <person name="Lipzen A."/>
            <person name="Clum A."/>
            <person name="Drula E."/>
            <person name="Henrissat B."/>
            <person name="Kohler A."/>
            <person name="Grigoriev I.V."/>
            <person name="Martin F.M."/>
            <person name="Hacquard S."/>
        </authorList>
    </citation>
    <scope>NUCLEOTIDE SEQUENCE</scope>
    <source>
        <strain evidence="5">MPI-CAGE-AT-0147</strain>
    </source>
</reference>
<dbReference type="PANTHER" id="PTHR10039">
    <property type="entry name" value="AMELOGENIN"/>
    <property type="match status" value="1"/>
</dbReference>
<dbReference type="AlphaFoldDB" id="A0A9P9DVR0"/>
<keyword evidence="2" id="KW-0040">ANK repeat</keyword>
<sequence length="797" mass="90458">MVQNIAAGGTGNQTSVRGGEKHQVSYGSGSQYNATTMHFVRSSEDYRARSDILHALPTLSYLERKNRNPDRVLGTCNWFIGHPDFRQWQESKSSNMLWVSGNPGCGKSVLAKYLADTVLQSTESRTTCYFFFKDEFKDQRSAKTALRCILHQLLLQREDLFSDKIVRRFEAYQSHLTNSFDELWQVLVMVSQGEAAGELVCILDAFDECEDQEQFNFAQTLTKFYDPANDMKNHCKLKFLITSRPYDKIGRWFHPLDSSGQPIIHLKGEDDKVTPEIAQEIDVYIEHKVSCMRQRLCLSLDEEQLLLERLRGAPNQPNQTYLWVYLTLESIENDISIDKAKIDDATSSLPDSVDEAYERILAKSIDHEQAKRMLHIIVAAVRPLTLAEMDLALATRTHHKSYRSLSARPEERFGRITDSRIYLLHQTAKEFLIRSDRTDRRGSHNDQLVWKSSLDPPESHRILCQICVSHLLFKDFVDHPLEEDKDEGIKTYLGAHEFLDYSATHWATHFRSAAIEEDEMVRKAHQICNVNLAHYQTWLRVYWANTRSTFPSSLTTLMIASYFGLEAIVRLELGEYGVEVNAIDRTYGRSAISWASENGFDDTVKLLIKRPRLGLKNFAELSFPRGAKVDAKDKHGRTPLSYAAWNGHIDVAQRLVKEGARADSRDKNGASPISYALCSEHVDVVKRLEKGAQVGSVDKIRRELLLSSSINGNDGVVTRLLKDGASVKTFDKTGRTPLSHAAEKGHDAIVKQLLENGAHVETPDNTARTPLLYAAEKSNRTIVQLLLRGGAKLIRRT</sequence>
<keyword evidence="1" id="KW-0677">Repeat</keyword>
<dbReference type="OrthoDB" id="5057215at2759"/>
<comment type="caution">
    <text evidence="5">The sequence shown here is derived from an EMBL/GenBank/DDBJ whole genome shotgun (WGS) entry which is preliminary data.</text>
</comment>
<evidence type="ECO:0000313" key="5">
    <source>
        <dbReference type="EMBL" id="KAH7125917.1"/>
    </source>
</evidence>
<evidence type="ECO:0000256" key="2">
    <source>
        <dbReference type="PROSITE-ProRule" id="PRU00023"/>
    </source>
</evidence>
<name>A0A9P9DVR0_9HYPO</name>
<dbReference type="PROSITE" id="PS50297">
    <property type="entry name" value="ANK_REP_REGION"/>
    <property type="match status" value="3"/>
</dbReference>
<dbReference type="Gene3D" id="3.40.50.300">
    <property type="entry name" value="P-loop containing nucleotide triphosphate hydrolases"/>
    <property type="match status" value="1"/>
</dbReference>
<dbReference type="PANTHER" id="PTHR10039:SF14">
    <property type="entry name" value="NACHT DOMAIN-CONTAINING PROTEIN"/>
    <property type="match status" value="1"/>
</dbReference>
<evidence type="ECO:0000256" key="3">
    <source>
        <dbReference type="SAM" id="MobiDB-lite"/>
    </source>
</evidence>
<organism evidence="5 6">
    <name type="scientific">Dactylonectria macrodidyma</name>
    <dbReference type="NCBI Taxonomy" id="307937"/>
    <lineage>
        <taxon>Eukaryota</taxon>
        <taxon>Fungi</taxon>
        <taxon>Dikarya</taxon>
        <taxon>Ascomycota</taxon>
        <taxon>Pezizomycotina</taxon>
        <taxon>Sordariomycetes</taxon>
        <taxon>Hypocreomycetidae</taxon>
        <taxon>Hypocreales</taxon>
        <taxon>Nectriaceae</taxon>
        <taxon>Dactylonectria</taxon>
    </lineage>
</organism>
<dbReference type="InterPro" id="IPR056884">
    <property type="entry name" value="NPHP3-like_N"/>
</dbReference>
<evidence type="ECO:0000313" key="6">
    <source>
        <dbReference type="Proteomes" id="UP000738349"/>
    </source>
</evidence>
<evidence type="ECO:0000259" key="4">
    <source>
        <dbReference type="PROSITE" id="PS50837"/>
    </source>
</evidence>
<proteinExistence type="predicted"/>
<dbReference type="Pfam" id="PF24883">
    <property type="entry name" value="NPHP3_N"/>
    <property type="match status" value="1"/>
</dbReference>
<dbReference type="InterPro" id="IPR002110">
    <property type="entry name" value="Ankyrin_rpt"/>
</dbReference>
<feature type="repeat" description="ANK" evidence="2">
    <location>
        <begin position="733"/>
        <end position="765"/>
    </location>
</feature>
<dbReference type="InterPro" id="IPR036770">
    <property type="entry name" value="Ankyrin_rpt-contain_sf"/>
</dbReference>
<dbReference type="PRINTS" id="PR01415">
    <property type="entry name" value="ANKYRIN"/>
</dbReference>
<feature type="repeat" description="ANK" evidence="2">
    <location>
        <begin position="766"/>
        <end position="797"/>
    </location>
</feature>
<dbReference type="PROSITE" id="PS50088">
    <property type="entry name" value="ANK_REPEAT"/>
    <property type="match status" value="3"/>
</dbReference>
<dbReference type="Proteomes" id="UP000738349">
    <property type="component" value="Unassembled WGS sequence"/>
</dbReference>
<dbReference type="SUPFAM" id="SSF52540">
    <property type="entry name" value="P-loop containing nucleoside triphosphate hydrolases"/>
    <property type="match status" value="1"/>
</dbReference>
<dbReference type="PROSITE" id="PS50837">
    <property type="entry name" value="NACHT"/>
    <property type="match status" value="1"/>
</dbReference>
<dbReference type="InterPro" id="IPR007111">
    <property type="entry name" value="NACHT_NTPase"/>
</dbReference>
<keyword evidence="6" id="KW-1185">Reference proteome</keyword>
<dbReference type="Gene3D" id="1.25.40.20">
    <property type="entry name" value="Ankyrin repeat-containing domain"/>
    <property type="match status" value="2"/>
</dbReference>
<protein>
    <submittedName>
        <fullName evidence="5">Ankyrin repeat-containing domain protein</fullName>
    </submittedName>
</protein>
<accession>A0A9P9DVR0</accession>
<dbReference type="EMBL" id="JAGMUV010000020">
    <property type="protein sequence ID" value="KAH7125917.1"/>
    <property type="molecule type" value="Genomic_DNA"/>
</dbReference>